<dbReference type="PANTHER" id="PTHR11266">
    <property type="entry name" value="PEROXISOMAL MEMBRANE PROTEIN 2, PXMP2 MPV17"/>
    <property type="match status" value="1"/>
</dbReference>
<keyword evidence="4 7" id="KW-1133">Transmembrane helix</keyword>
<keyword evidence="5 7" id="KW-0472">Membrane</keyword>
<proteinExistence type="inferred from homology"/>
<keyword evidence="9" id="KW-1185">Reference proteome</keyword>
<dbReference type="PANTHER" id="PTHR11266:SF17">
    <property type="entry name" value="PROTEIN MPV17"/>
    <property type="match status" value="1"/>
</dbReference>
<dbReference type="GO" id="GO:0016020">
    <property type="term" value="C:membrane"/>
    <property type="evidence" value="ECO:0007669"/>
    <property type="project" value="UniProtKB-SubCell"/>
</dbReference>
<evidence type="ECO:0000256" key="7">
    <source>
        <dbReference type="RuleBase" id="RU363053"/>
    </source>
</evidence>
<evidence type="ECO:0000256" key="1">
    <source>
        <dbReference type="ARBA" id="ARBA00004141"/>
    </source>
</evidence>
<feature type="transmembrane region" description="Helical" evidence="7">
    <location>
        <begin position="145"/>
        <end position="166"/>
    </location>
</feature>
<dbReference type="AlphaFoldDB" id="A0A482W1U0"/>
<dbReference type="OrthoDB" id="430207at2759"/>
<dbReference type="EMBL" id="QDEB01037087">
    <property type="protein sequence ID" value="RZC39141.1"/>
    <property type="molecule type" value="Genomic_DNA"/>
</dbReference>
<dbReference type="Pfam" id="PF04117">
    <property type="entry name" value="Mpv17_PMP22"/>
    <property type="match status" value="1"/>
</dbReference>
<evidence type="ECO:0000256" key="5">
    <source>
        <dbReference type="ARBA" id="ARBA00023136"/>
    </source>
</evidence>
<evidence type="ECO:0000256" key="2">
    <source>
        <dbReference type="ARBA" id="ARBA00006824"/>
    </source>
</evidence>
<keyword evidence="3 7" id="KW-0812">Transmembrane</keyword>
<sequence length="180" mass="20467">MTSILKLYKTFLFRHPYLSQSLQTGLLMGAGDIIAQTVVEKQPLKELNYKRTIQFFSVGTFFVGPALTVWYGVLHKYVGSGGKSVALKKVALDQVCFAPVCLVAVLGCIKTLQGNTFEQTKREIKNTYCDILIANYKLWPMVQVVNFYFVPLHYQVLLVQIVALLWNTYLSYKTRPTKVD</sequence>
<comment type="similarity">
    <text evidence="2 7">Belongs to the peroxisomal membrane protein PXMP2/4 family.</text>
</comment>
<evidence type="ECO:0000256" key="4">
    <source>
        <dbReference type="ARBA" id="ARBA00022989"/>
    </source>
</evidence>
<comment type="subcellular location">
    <subcellularLocation>
        <location evidence="1">Membrane</location>
        <topology evidence="1">Multi-pass membrane protein</topology>
    </subcellularLocation>
</comment>
<dbReference type="InterPro" id="IPR007248">
    <property type="entry name" value="Mpv17_PMP22"/>
</dbReference>
<evidence type="ECO:0000313" key="8">
    <source>
        <dbReference type="EMBL" id="RZC39141.1"/>
    </source>
</evidence>
<reference evidence="8 9" key="1">
    <citation type="submission" date="2017-03" db="EMBL/GenBank/DDBJ databases">
        <title>Genome of the blue death feigning beetle - Asbolus verrucosus.</title>
        <authorList>
            <person name="Rider S.D."/>
        </authorList>
    </citation>
    <scope>NUCLEOTIDE SEQUENCE [LARGE SCALE GENOMIC DNA]</scope>
    <source>
        <strain evidence="8">Butters</strain>
        <tissue evidence="8">Head and leg muscle</tissue>
    </source>
</reference>
<comment type="caution">
    <text evidence="8">The sequence shown here is derived from an EMBL/GenBank/DDBJ whole genome shotgun (WGS) entry which is preliminary data.</text>
</comment>
<organism evidence="8 9">
    <name type="scientific">Asbolus verrucosus</name>
    <name type="common">Desert ironclad beetle</name>
    <dbReference type="NCBI Taxonomy" id="1661398"/>
    <lineage>
        <taxon>Eukaryota</taxon>
        <taxon>Metazoa</taxon>
        <taxon>Ecdysozoa</taxon>
        <taxon>Arthropoda</taxon>
        <taxon>Hexapoda</taxon>
        <taxon>Insecta</taxon>
        <taxon>Pterygota</taxon>
        <taxon>Neoptera</taxon>
        <taxon>Endopterygota</taxon>
        <taxon>Coleoptera</taxon>
        <taxon>Polyphaga</taxon>
        <taxon>Cucujiformia</taxon>
        <taxon>Tenebrionidae</taxon>
        <taxon>Pimeliinae</taxon>
        <taxon>Asbolus</taxon>
    </lineage>
</organism>
<dbReference type="GO" id="GO:1901858">
    <property type="term" value="P:regulation of mitochondrial DNA metabolic process"/>
    <property type="evidence" value="ECO:0007669"/>
    <property type="project" value="TreeGrafter"/>
</dbReference>
<dbReference type="STRING" id="1661398.A0A482W1U0"/>
<evidence type="ECO:0000313" key="9">
    <source>
        <dbReference type="Proteomes" id="UP000292052"/>
    </source>
</evidence>
<evidence type="ECO:0000256" key="3">
    <source>
        <dbReference type="ARBA" id="ARBA00022692"/>
    </source>
</evidence>
<protein>
    <recommendedName>
        <fullName evidence="6">Mitochondrial inner membrane protein Mpv17</fullName>
    </recommendedName>
</protein>
<gene>
    <name evidence="8" type="ORF">BDFB_005532</name>
</gene>
<feature type="transmembrane region" description="Helical" evidence="7">
    <location>
        <begin position="53"/>
        <end position="74"/>
    </location>
</feature>
<accession>A0A482W1U0</accession>
<feature type="transmembrane region" description="Helical" evidence="7">
    <location>
        <begin position="95"/>
        <end position="112"/>
    </location>
</feature>
<evidence type="ECO:0000256" key="6">
    <source>
        <dbReference type="ARBA" id="ARBA00049743"/>
    </source>
</evidence>
<dbReference type="GO" id="GO:0015267">
    <property type="term" value="F:channel activity"/>
    <property type="evidence" value="ECO:0007669"/>
    <property type="project" value="TreeGrafter"/>
</dbReference>
<dbReference type="GO" id="GO:0005739">
    <property type="term" value="C:mitochondrion"/>
    <property type="evidence" value="ECO:0007669"/>
    <property type="project" value="TreeGrafter"/>
</dbReference>
<name>A0A482W1U0_ASBVE</name>
<dbReference type="Proteomes" id="UP000292052">
    <property type="component" value="Unassembled WGS sequence"/>
</dbReference>